<name>A0ABR4TJX3_9PROT</name>
<dbReference type="Proteomes" id="UP000027463">
    <property type="component" value="Unassembled WGS sequence"/>
</dbReference>
<organism evidence="1 2">
    <name type="scientific">Thalassospira permensis NBRC 106175</name>
    <dbReference type="NCBI Taxonomy" id="1353532"/>
    <lineage>
        <taxon>Bacteria</taxon>
        <taxon>Pseudomonadati</taxon>
        <taxon>Pseudomonadota</taxon>
        <taxon>Alphaproteobacteria</taxon>
        <taxon>Rhodospirillales</taxon>
        <taxon>Thalassospiraceae</taxon>
        <taxon>Thalassospira</taxon>
    </lineage>
</organism>
<proteinExistence type="predicted"/>
<comment type="caution">
    <text evidence="1">The sequence shown here is derived from an EMBL/GenBank/DDBJ whole genome shotgun (WGS) entry which is preliminary data.</text>
</comment>
<accession>A0ABR4TJX3</accession>
<gene>
    <name evidence="1" type="ORF">SMB34_21390</name>
</gene>
<sequence length="35" mass="4015">MFMLDDGPQKTFIVQKDKNQNSANKIKIQRFGCVA</sequence>
<keyword evidence="2" id="KW-1185">Reference proteome</keyword>
<evidence type="ECO:0000313" key="1">
    <source>
        <dbReference type="EMBL" id="KEO53332.1"/>
    </source>
</evidence>
<protein>
    <submittedName>
        <fullName evidence="1">Uncharacterized protein</fullName>
    </submittedName>
</protein>
<reference evidence="1 2" key="1">
    <citation type="submission" date="2013-07" db="EMBL/GenBank/DDBJ databases">
        <title>Thalassospira permensis NBRC 106175 Genome Sequencing.</title>
        <authorList>
            <person name="Lai Q."/>
            <person name="Shao Z."/>
        </authorList>
    </citation>
    <scope>NUCLEOTIDE SEQUENCE [LARGE SCALE GENOMIC DNA]</scope>
    <source>
        <strain evidence="1 2">NBRC 106175</strain>
    </source>
</reference>
<dbReference type="EMBL" id="AUNC01000040">
    <property type="protein sequence ID" value="KEO53332.1"/>
    <property type="molecule type" value="Genomic_DNA"/>
</dbReference>
<evidence type="ECO:0000313" key="2">
    <source>
        <dbReference type="Proteomes" id="UP000027463"/>
    </source>
</evidence>